<comment type="caution">
    <text evidence="4">The sequence shown here is derived from an EMBL/GenBank/DDBJ whole genome shotgun (WGS) entry which is preliminary data.</text>
</comment>
<keyword evidence="2" id="KW-0378">Hydrolase</keyword>
<dbReference type="PANTHER" id="PTHR43046:SF16">
    <property type="entry name" value="ADP-RIBOSE PYROPHOSPHATASE YJHB-RELATED"/>
    <property type="match status" value="1"/>
</dbReference>
<feature type="domain" description="Nudix hydrolase" evidence="3">
    <location>
        <begin position="43"/>
        <end position="171"/>
    </location>
</feature>
<dbReference type="EMBL" id="BJWG01000001">
    <property type="protein sequence ID" value="GEL93818.1"/>
    <property type="molecule type" value="Genomic_DNA"/>
</dbReference>
<name>A0A511J757_9CELL</name>
<dbReference type="SUPFAM" id="SSF55811">
    <property type="entry name" value="Nudix"/>
    <property type="match status" value="1"/>
</dbReference>
<dbReference type="PANTHER" id="PTHR43046">
    <property type="entry name" value="GDP-MANNOSE MANNOSYL HYDROLASE"/>
    <property type="match status" value="1"/>
</dbReference>
<dbReference type="CDD" id="cd18879">
    <property type="entry name" value="NUDIX_Hydrolase"/>
    <property type="match status" value="1"/>
</dbReference>
<dbReference type="InterPro" id="IPR020084">
    <property type="entry name" value="NUDIX_hydrolase_CS"/>
</dbReference>
<dbReference type="PROSITE" id="PS51462">
    <property type="entry name" value="NUDIX"/>
    <property type="match status" value="1"/>
</dbReference>
<organism evidence="4 5">
    <name type="scientific">Cellulomonas composti</name>
    <dbReference type="NCBI Taxonomy" id="266130"/>
    <lineage>
        <taxon>Bacteria</taxon>
        <taxon>Bacillati</taxon>
        <taxon>Actinomycetota</taxon>
        <taxon>Actinomycetes</taxon>
        <taxon>Micrococcales</taxon>
        <taxon>Cellulomonadaceae</taxon>
        <taxon>Cellulomonas</taxon>
    </lineage>
</organism>
<dbReference type="InterPro" id="IPR000086">
    <property type="entry name" value="NUDIX_hydrolase_dom"/>
</dbReference>
<evidence type="ECO:0000313" key="4">
    <source>
        <dbReference type="EMBL" id="GEL93818.1"/>
    </source>
</evidence>
<gene>
    <name evidence="4" type="ORF">CCO02nite_04760</name>
</gene>
<proteinExistence type="predicted"/>
<evidence type="ECO:0000259" key="3">
    <source>
        <dbReference type="PROSITE" id="PS51462"/>
    </source>
</evidence>
<dbReference type="GO" id="GO:0016787">
    <property type="term" value="F:hydrolase activity"/>
    <property type="evidence" value="ECO:0007669"/>
    <property type="project" value="UniProtKB-KW"/>
</dbReference>
<dbReference type="Proteomes" id="UP000321720">
    <property type="component" value="Unassembled WGS sequence"/>
</dbReference>
<evidence type="ECO:0000256" key="1">
    <source>
        <dbReference type="ARBA" id="ARBA00001946"/>
    </source>
</evidence>
<accession>A0A511J757</accession>
<comment type="cofactor">
    <cofactor evidence="1">
        <name>Mg(2+)</name>
        <dbReference type="ChEBI" id="CHEBI:18420"/>
    </cofactor>
</comment>
<evidence type="ECO:0000313" key="5">
    <source>
        <dbReference type="Proteomes" id="UP000321720"/>
    </source>
</evidence>
<dbReference type="Gene3D" id="3.90.79.10">
    <property type="entry name" value="Nucleoside Triphosphate Pyrophosphohydrolase"/>
    <property type="match status" value="1"/>
</dbReference>
<dbReference type="InterPro" id="IPR015797">
    <property type="entry name" value="NUDIX_hydrolase-like_dom_sf"/>
</dbReference>
<dbReference type="Pfam" id="PF00293">
    <property type="entry name" value="NUDIX"/>
    <property type="match status" value="1"/>
</dbReference>
<dbReference type="AlphaFoldDB" id="A0A511J757"/>
<reference evidence="4 5" key="1">
    <citation type="submission" date="2019-07" db="EMBL/GenBank/DDBJ databases">
        <title>Whole genome shotgun sequence of Cellulomonas composti NBRC 100758.</title>
        <authorList>
            <person name="Hosoyama A."/>
            <person name="Uohara A."/>
            <person name="Ohji S."/>
            <person name="Ichikawa N."/>
        </authorList>
    </citation>
    <scope>NUCLEOTIDE SEQUENCE [LARGE SCALE GENOMIC DNA]</scope>
    <source>
        <strain evidence="4 5">NBRC 100758</strain>
    </source>
</reference>
<protein>
    <submittedName>
        <fullName evidence="4">Putative MutT/NUDIX-family protein</fullName>
    </submittedName>
</protein>
<sequence length="184" mass="20650">MPEAVPPLRGGLRHVYARRWQHGHVPTPDFVLALRAHVGHQSLPLVGVTAVVLRDENVLLVRRADNRRWTPVTGIVNPGEEPADAAARETLEEAGVVAEPQRLALVHTLPPVTYPNGDVAQFLDLVFLMRWVAGEPFPADDENIAAYWFPLDDLPKLEQGHRARIEAARSLETTTRFVRSRRRD</sequence>
<keyword evidence="5" id="KW-1185">Reference proteome</keyword>
<dbReference type="PROSITE" id="PS00893">
    <property type="entry name" value="NUDIX_BOX"/>
    <property type="match status" value="1"/>
</dbReference>
<evidence type="ECO:0000256" key="2">
    <source>
        <dbReference type="ARBA" id="ARBA00022801"/>
    </source>
</evidence>